<dbReference type="RefSeq" id="WP_162442990.1">
    <property type="nucleotide sequence ID" value="NZ_CP048222.1"/>
</dbReference>
<dbReference type="KEGG" id="rhoz:GXP67_09900"/>
<evidence type="ECO:0000259" key="1">
    <source>
        <dbReference type="PROSITE" id="PS50994"/>
    </source>
</evidence>
<reference evidence="2 4" key="1">
    <citation type="submission" date="2020-01" db="EMBL/GenBank/DDBJ databases">
        <authorList>
            <person name="Kim M.K."/>
        </authorList>
    </citation>
    <scope>NUCLEOTIDE SEQUENCE [LARGE SCALE GENOMIC DNA]</scope>
    <source>
        <strain evidence="2 4">172606-1</strain>
    </source>
</reference>
<dbReference type="InterPro" id="IPR009057">
    <property type="entry name" value="Homeodomain-like_sf"/>
</dbReference>
<organism evidence="2 4">
    <name type="scientific">Rhodocytophaga rosea</name>
    <dbReference type="NCBI Taxonomy" id="2704465"/>
    <lineage>
        <taxon>Bacteria</taxon>
        <taxon>Pseudomonadati</taxon>
        <taxon>Bacteroidota</taxon>
        <taxon>Cytophagia</taxon>
        <taxon>Cytophagales</taxon>
        <taxon>Rhodocytophagaceae</taxon>
        <taxon>Rhodocytophaga</taxon>
    </lineage>
</organism>
<dbReference type="GO" id="GO:0003677">
    <property type="term" value="F:DNA binding"/>
    <property type="evidence" value="ECO:0007669"/>
    <property type="project" value="InterPro"/>
</dbReference>
<dbReference type="SUPFAM" id="SSF53098">
    <property type="entry name" value="Ribonuclease H-like"/>
    <property type="match status" value="1"/>
</dbReference>
<dbReference type="GO" id="GO:0006313">
    <property type="term" value="P:DNA transposition"/>
    <property type="evidence" value="ECO:0007669"/>
    <property type="project" value="InterPro"/>
</dbReference>
<dbReference type="EMBL" id="CP048222">
    <property type="protein sequence ID" value="QHT66941.1"/>
    <property type="molecule type" value="Genomic_DNA"/>
</dbReference>
<dbReference type="AlphaFoldDB" id="A0A6C0GFV8"/>
<dbReference type="PANTHER" id="PTHR46889:SF4">
    <property type="entry name" value="TRANSPOSASE INSO FOR INSERTION SEQUENCE ELEMENT IS911B-RELATED"/>
    <property type="match status" value="1"/>
</dbReference>
<dbReference type="PROSITE" id="PS50994">
    <property type="entry name" value="INTEGRASE"/>
    <property type="match status" value="1"/>
</dbReference>
<dbReference type="PANTHER" id="PTHR46889">
    <property type="entry name" value="TRANSPOSASE INSF FOR INSERTION SEQUENCE IS3B-RELATED"/>
    <property type="match status" value="1"/>
</dbReference>
<dbReference type="Pfam" id="PF13276">
    <property type="entry name" value="HTH_21"/>
    <property type="match status" value="1"/>
</dbReference>
<evidence type="ECO:0000313" key="3">
    <source>
        <dbReference type="EMBL" id="QHT67392.1"/>
    </source>
</evidence>
<evidence type="ECO:0000313" key="2">
    <source>
        <dbReference type="EMBL" id="QHT66941.1"/>
    </source>
</evidence>
<gene>
    <name evidence="2" type="ORF">GXP67_09900</name>
    <name evidence="3" type="ORF">GXP67_12490</name>
</gene>
<dbReference type="SUPFAM" id="SSF46689">
    <property type="entry name" value="Homeodomain-like"/>
    <property type="match status" value="1"/>
</dbReference>
<dbReference type="InterPro" id="IPR036397">
    <property type="entry name" value="RNaseH_sf"/>
</dbReference>
<dbReference type="NCBIfam" id="NF033516">
    <property type="entry name" value="transpos_IS3"/>
    <property type="match status" value="1"/>
</dbReference>
<evidence type="ECO:0000313" key="4">
    <source>
        <dbReference type="Proteomes" id="UP000480178"/>
    </source>
</evidence>
<dbReference type="EMBL" id="CP048222">
    <property type="protein sequence ID" value="QHT67392.1"/>
    <property type="molecule type" value="Genomic_DNA"/>
</dbReference>
<protein>
    <submittedName>
        <fullName evidence="2">IS3 family transposase</fullName>
    </submittedName>
</protein>
<dbReference type="GO" id="GO:0004803">
    <property type="term" value="F:transposase activity"/>
    <property type="evidence" value="ECO:0007669"/>
    <property type="project" value="InterPro"/>
</dbReference>
<dbReference type="GO" id="GO:0015074">
    <property type="term" value="P:DNA integration"/>
    <property type="evidence" value="ECO:0007669"/>
    <property type="project" value="InterPro"/>
</dbReference>
<accession>A0A6C0GFV8</accession>
<dbReference type="Pfam" id="PF01527">
    <property type="entry name" value="HTH_Tnp_1"/>
    <property type="match status" value="1"/>
</dbReference>
<dbReference type="Pfam" id="PF00665">
    <property type="entry name" value="rve"/>
    <property type="match status" value="1"/>
</dbReference>
<name>A0A6C0GFV8_9BACT</name>
<dbReference type="InterPro" id="IPR048020">
    <property type="entry name" value="Transpos_IS3"/>
</dbReference>
<dbReference type="InterPro" id="IPR001584">
    <property type="entry name" value="Integrase_cat-core"/>
</dbReference>
<proteinExistence type="predicted"/>
<dbReference type="InterPro" id="IPR012337">
    <property type="entry name" value="RNaseH-like_sf"/>
</dbReference>
<sequence length="385" mass="45042">MANRKTYPKEFKEQAVRLLQKNGNKSQVARELGVTSGMLARWEQQAMQDGEKAFPGKGKPQDEELYQLKKEVSRLKEENEILKKGNGYLHQAPSVRYLFIHQHRGQFSLLALLRTMQVSKSGYYTWRKQKECEKTKENKQLLKEIHKIHQASKQTYGSPRIHAHLKANGFKYGEKRIARLMRLNGIKPKWKKKFKITTDSRHSLPVANNKLNQDFKVTVPNQKWTADITYVWTKEGWLYLAVVLDLFSRRIVGWSMQANLSRKLVIGALQMATQTRHPPDGLLHHSDRGSQYASQDYQQLLDRAGMVCSMSRKGNCYDNAPTESFFATLKRELIHHRRYQSRIEAKEDIFQYIEVWYNRKRRHSSLGYLSPEEYEKVNQSLKIAA</sequence>
<feature type="domain" description="Integrase catalytic" evidence="1">
    <location>
        <begin position="216"/>
        <end position="379"/>
    </location>
</feature>
<keyword evidence="4" id="KW-1185">Reference proteome</keyword>
<dbReference type="KEGG" id="rhoz:GXP67_12490"/>
<dbReference type="Gene3D" id="3.30.420.10">
    <property type="entry name" value="Ribonuclease H-like superfamily/Ribonuclease H"/>
    <property type="match status" value="1"/>
</dbReference>
<dbReference type="InterPro" id="IPR002514">
    <property type="entry name" value="Transposase_8"/>
</dbReference>
<dbReference type="Gene3D" id="1.10.10.60">
    <property type="entry name" value="Homeodomain-like"/>
    <property type="match status" value="1"/>
</dbReference>
<dbReference type="InterPro" id="IPR050900">
    <property type="entry name" value="Transposase_IS3/IS150/IS904"/>
</dbReference>
<dbReference type="Proteomes" id="UP000480178">
    <property type="component" value="Chromosome"/>
</dbReference>
<dbReference type="Pfam" id="PF13333">
    <property type="entry name" value="rve_2"/>
    <property type="match status" value="1"/>
</dbReference>
<dbReference type="InterPro" id="IPR025948">
    <property type="entry name" value="HTH-like_dom"/>
</dbReference>